<organism evidence="2 3">
    <name type="scientific">Amanita muscaria (strain Koide BX008)</name>
    <dbReference type="NCBI Taxonomy" id="946122"/>
    <lineage>
        <taxon>Eukaryota</taxon>
        <taxon>Fungi</taxon>
        <taxon>Dikarya</taxon>
        <taxon>Basidiomycota</taxon>
        <taxon>Agaricomycotina</taxon>
        <taxon>Agaricomycetes</taxon>
        <taxon>Agaricomycetidae</taxon>
        <taxon>Agaricales</taxon>
        <taxon>Pluteineae</taxon>
        <taxon>Amanitaceae</taxon>
        <taxon>Amanita</taxon>
    </lineage>
</organism>
<dbReference type="InterPro" id="IPR032675">
    <property type="entry name" value="LRR_dom_sf"/>
</dbReference>
<feature type="region of interest" description="Disordered" evidence="1">
    <location>
        <begin position="443"/>
        <end position="513"/>
    </location>
</feature>
<dbReference type="EMBL" id="KN818678">
    <property type="protein sequence ID" value="KIL54631.1"/>
    <property type="molecule type" value="Genomic_DNA"/>
</dbReference>
<proteinExistence type="predicted"/>
<dbReference type="InParanoid" id="A0A0C2WDI2"/>
<dbReference type="Gene3D" id="3.80.10.10">
    <property type="entry name" value="Ribonuclease Inhibitor"/>
    <property type="match status" value="1"/>
</dbReference>
<protein>
    <submittedName>
        <fullName evidence="2">Uncharacterized protein</fullName>
    </submittedName>
</protein>
<evidence type="ECO:0000256" key="1">
    <source>
        <dbReference type="SAM" id="MobiDB-lite"/>
    </source>
</evidence>
<name>A0A0C2WDI2_AMAMK</name>
<keyword evidence="3" id="KW-1185">Reference proteome</keyword>
<dbReference type="SUPFAM" id="SSF52058">
    <property type="entry name" value="L domain-like"/>
    <property type="match status" value="1"/>
</dbReference>
<dbReference type="OrthoDB" id="3023928at2759"/>
<accession>A0A0C2WDI2</accession>
<feature type="compositionally biased region" description="Acidic residues" evidence="1">
    <location>
        <begin position="502"/>
        <end position="513"/>
    </location>
</feature>
<dbReference type="HOGENOM" id="CLU_628463_0_0_1"/>
<reference evidence="2 3" key="1">
    <citation type="submission" date="2014-04" db="EMBL/GenBank/DDBJ databases">
        <title>Evolutionary Origins and Diversification of the Mycorrhizal Mutualists.</title>
        <authorList>
            <consortium name="DOE Joint Genome Institute"/>
            <consortium name="Mycorrhizal Genomics Consortium"/>
            <person name="Kohler A."/>
            <person name="Kuo A."/>
            <person name="Nagy L.G."/>
            <person name="Floudas D."/>
            <person name="Copeland A."/>
            <person name="Barry K.W."/>
            <person name="Cichocki N."/>
            <person name="Veneault-Fourrey C."/>
            <person name="LaButti K."/>
            <person name="Lindquist E.A."/>
            <person name="Lipzen A."/>
            <person name="Lundell T."/>
            <person name="Morin E."/>
            <person name="Murat C."/>
            <person name="Riley R."/>
            <person name="Ohm R."/>
            <person name="Sun H."/>
            <person name="Tunlid A."/>
            <person name="Henrissat B."/>
            <person name="Grigoriev I.V."/>
            <person name="Hibbett D.S."/>
            <person name="Martin F."/>
        </authorList>
    </citation>
    <scope>NUCLEOTIDE SEQUENCE [LARGE SCALE GENOMIC DNA]</scope>
    <source>
        <strain evidence="2 3">Koide BX008</strain>
    </source>
</reference>
<gene>
    <name evidence="2" type="ORF">M378DRAFT_745889</name>
</gene>
<sequence>MHFNDLPLEIIQHVFSLCCRRVWFRIPQERDRSRSGTIQVTLLLVCSRWREIALNTSALWGDIMVIYEAGRERARGLTASFQFVQNWLNRAGMTPISLLIYVHEALESQIAAIPQTLLSSFHVTNLDLASFHSFPLVPMNTLSRLERLRLSLHEPARRIGVFPRLPEVPSLKDLHLCLHPDDFVDITNIYLIPWHQLHVCTLSENHWSSQMLFNILQRCKSLVKCTLLMKLDDGQHENDIVLSNLESLVLDMKFRGSADHIIRSLTLPNLKYLEITSWNRYSKLPVSPEAIVMMAQRSGFNQRLTYFSLCRTEQPVDVRSLLVSMPALKNVQLLGPLMFQLGTFDDLSSGAVGPQLKEIFLGVMSDEEITLFLETVGQRHEKAKTVSDITPFALVTGQCTSESDFESLTRRAKQCSEAFNAHVEIMAGEVSLDPLMTGMILDSGESDSDFGMGSASDEESYLDEESYIDEDSEEPHSFENPSSESHWESDPDVGLDSHSGEESDPGDDVGSDT</sequence>
<feature type="compositionally biased region" description="Acidic residues" evidence="1">
    <location>
        <begin position="456"/>
        <end position="473"/>
    </location>
</feature>
<evidence type="ECO:0000313" key="2">
    <source>
        <dbReference type="EMBL" id="KIL54631.1"/>
    </source>
</evidence>
<dbReference type="AlphaFoldDB" id="A0A0C2WDI2"/>
<dbReference type="STRING" id="946122.A0A0C2WDI2"/>
<dbReference type="Proteomes" id="UP000054549">
    <property type="component" value="Unassembled WGS sequence"/>
</dbReference>
<evidence type="ECO:0000313" key="3">
    <source>
        <dbReference type="Proteomes" id="UP000054549"/>
    </source>
</evidence>